<organism evidence="1 2">
    <name type="scientific">Pistacia atlantica</name>
    <dbReference type="NCBI Taxonomy" id="434234"/>
    <lineage>
        <taxon>Eukaryota</taxon>
        <taxon>Viridiplantae</taxon>
        <taxon>Streptophyta</taxon>
        <taxon>Embryophyta</taxon>
        <taxon>Tracheophyta</taxon>
        <taxon>Spermatophyta</taxon>
        <taxon>Magnoliopsida</taxon>
        <taxon>eudicotyledons</taxon>
        <taxon>Gunneridae</taxon>
        <taxon>Pentapetalae</taxon>
        <taxon>rosids</taxon>
        <taxon>malvids</taxon>
        <taxon>Sapindales</taxon>
        <taxon>Anacardiaceae</taxon>
        <taxon>Pistacia</taxon>
    </lineage>
</organism>
<comment type="caution">
    <text evidence="1">The sequence shown here is derived from an EMBL/GenBank/DDBJ whole genome shotgun (WGS) entry which is preliminary data.</text>
</comment>
<keyword evidence="2" id="KW-1185">Reference proteome</keyword>
<accession>A0ACC1BC36</accession>
<gene>
    <name evidence="1" type="ORF">Patl1_28432</name>
</gene>
<proteinExistence type="predicted"/>
<reference evidence="2" key="1">
    <citation type="journal article" date="2023" name="G3 (Bethesda)">
        <title>Genome assembly and association tests identify interacting loci associated with vigor, precocity, and sex in interspecific pistachio rootstocks.</title>
        <authorList>
            <person name="Palmer W."/>
            <person name="Jacygrad E."/>
            <person name="Sagayaradj S."/>
            <person name="Cavanaugh K."/>
            <person name="Han R."/>
            <person name="Bertier L."/>
            <person name="Beede B."/>
            <person name="Kafkas S."/>
            <person name="Golino D."/>
            <person name="Preece J."/>
            <person name="Michelmore R."/>
        </authorList>
    </citation>
    <scope>NUCLEOTIDE SEQUENCE [LARGE SCALE GENOMIC DNA]</scope>
</reference>
<protein>
    <submittedName>
        <fullName evidence="1">Uncharacterized protein</fullName>
    </submittedName>
</protein>
<dbReference type="Proteomes" id="UP001164250">
    <property type="component" value="Chromosome 5"/>
</dbReference>
<name>A0ACC1BC36_9ROSI</name>
<evidence type="ECO:0000313" key="2">
    <source>
        <dbReference type="Proteomes" id="UP001164250"/>
    </source>
</evidence>
<dbReference type="EMBL" id="CM047901">
    <property type="protein sequence ID" value="KAJ0096509.1"/>
    <property type="molecule type" value="Genomic_DNA"/>
</dbReference>
<evidence type="ECO:0000313" key="1">
    <source>
        <dbReference type="EMBL" id="KAJ0096509.1"/>
    </source>
</evidence>
<sequence>MATMHQDTSEDHEVVGEKLEEIFEITDSTAMGREVVVEVCHIVAERGARIVGAGIVACGDTKQAWKN</sequence>